<evidence type="ECO:0000256" key="5">
    <source>
        <dbReference type="SAM" id="SignalP"/>
    </source>
</evidence>
<sequence>MSRSLFAGFVTFALLGAAGAAELPADIKQAGALKLTVNSTYAPMEYHDPATNELKGLDIDLANELAKRLGVKIVWSETPFAELIPSLQTKRADFIISGISDRASRREAADFVDYLVTGPQFFVLAESDAKSAIDLCGRKIGTTRSTSFPQEIEKWSKANCEAAGKPAAQYVPGENSIDVRNQLKQGRIDAAVQGSETLPYAQSQEAGKYRIVGEPIAFGYQGIMFRKDDAVLREAVTDQLKAMIADGSYKAILDKWGLGANAVREPMLNAAPQ</sequence>
<dbReference type="Proteomes" id="UP000886476">
    <property type="component" value="Unassembled WGS sequence"/>
</dbReference>
<feature type="chain" id="PRO_5045342907" evidence="5">
    <location>
        <begin position="21"/>
        <end position="273"/>
    </location>
</feature>
<protein>
    <submittedName>
        <fullName evidence="7">ABC transporter substrate-binding protein</fullName>
    </submittedName>
</protein>
<gene>
    <name evidence="7" type="ORF">HL667_19080</name>
</gene>
<dbReference type="EMBL" id="JABFDN010000006">
    <property type="protein sequence ID" value="NPU67116.1"/>
    <property type="molecule type" value="Genomic_DNA"/>
</dbReference>
<feature type="domain" description="Solute-binding protein family 3/N-terminal" evidence="6">
    <location>
        <begin position="32"/>
        <end position="260"/>
    </location>
</feature>
<dbReference type="PANTHER" id="PTHR35936:SF17">
    <property type="entry name" value="ARGININE-BINDING EXTRACELLULAR PROTEIN ARTP"/>
    <property type="match status" value="1"/>
</dbReference>
<evidence type="ECO:0000256" key="3">
    <source>
        <dbReference type="ARBA" id="ARBA00022729"/>
    </source>
</evidence>
<dbReference type="InterPro" id="IPR001638">
    <property type="entry name" value="Solute-binding_3/MltF_N"/>
</dbReference>
<comment type="similarity">
    <text evidence="2 4">Belongs to the bacterial solute-binding protein 3 family.</text>
</comment>
<dbReference type="RefSeq" id="WP_172112223.1">
    <property type="nucleotide sequence ID" value="NZ_JABFDN010000006.1"/>
</dbReference>
<evidence type="ECO:0000313" key="8">
    <source>
        <dbReference type="Proteomes" id="UP000886476"/>
    </source>
</evidence>
<name>A0ABX2CFZ2_9BRAD</name>
<dbReference type="PROSITE" id="PS01039">
    <property type="entry name" value="SBP_BACTERIAL_3"/>
    <property type="match status" value="1"/>
</dbReference>
<proteinExistence type="inferred from homology"/>
<evidence type="ECO:0000256" key="2">
    <source>
        <dbReference type="ARBA" id="ARBA00010333"/>
    </source>
</evidence>
<evidence type="ECO:0000256" key="1">
    <source>
        <dbReference type="ARBA" id="ARBA00004196"/>
    </source>
</evidence>
<accession>A0ABX2CFZ2</accession>
<evidence type="ECO:0000256" key="4">
    <source>
        <dbReference type="RuleBase" id="RU003744"/>
    </source>
</evidence>
<comment type="subcellular location">
    <subcellularLocation>
        <location evidence="1">Cell envelope</location>
    </subcellularLocation>
</comment>
<reference evidence="7" key="1">
    <citation type="submission" date="2020-05" db="EMBL/GenBank/DDBJ databases">
        <title>Nod-independent and nitrogen-fixing Bradyrhizobium aeschynomene sp. nov. isolated from nodules of Aeschynomene indica.</title>
        <authorList>
            <person name="Zhang Z."/>
        </authorList>
    </citation>
    <scope>NUCLEOTIDE SEQUENCE</scope>
    <source>
        <strain evidence="7">83012</strain>
    </source>
</reference>
<dbReference type="InterPro" id="IPR018313">
    <property type="entry name" value="SBP_3_CS"/>
</dbReference>
<dbReference type="Gene3D" id="3.40.190.10">
    <property type="entry name" value="Periplasmic binding protein-like II"/>
    <property type="match status" value="2"/>
</dbReference>
<dbReference type="SMART" id="SM00062">
    <property type="entry name" value="PBPb"/>
    <property type="match status" value="1"/>
</dbReference>
<comment type="caution">
    <text evidence="7">The sequence shown here is derived from an EMBL/GenBank/DDBJ whole genome shotgun (WGS) entry which is preliminary data.</text>
</comment>
<evidence type="ECO:0000313" key="7">
    <source>
        <dbReference type="EMBL" id="NPU67116.1"/>
    </source>
</evidence>
<keyword evidence="8" id="KW-1185">Reference proteome</keyword>
<dbReference type="PANTHER" id="PTHR35936">
    <property type="entry name" value="MEMBRANE-BOUND LYTIC MUREIN TRANSGLYCOSYLASE F"/>
    <property type="match status" value="1"/>
</dbReference>
<evidence type="ECO:0000259" key="6">
    <source>
        <dbReference type="SMART" id="SM00062"/>
    </source>
</evidence>
<organism evidence="7 8">
    <name type="scientific">Bradyrhizobium aeschynomenes</name>
    <dbReference type="NCBI Taxonomy" id="2734909"/>
    <lineage>
        <taxon>Bacteria</taxon>
        <taxon>Pseudomonadati</taxon>
        <taxon>Pseudomonadota</taxon>
        <taxon>Alphaproteobacteria</taxon>
        <taxon>Hyphomicrobiales</taxon>
        <taxon>Nitrobacteraceae</taxon>
        <taxon>Bradyrhizobium</taxon>
    </lineage>
</organism>
<keyword evidence="3 5" id="KW-0732">Signal</keyword>
<dbReference type="SUPFAM" id="SSF53850">
    <property type="entry name" value="Periplasmic binding protein-like II"/>
    <property type="match status" value="1"/>
</dbReference>
<feature type="signal peptide" evidence="5">
    <location>
        <begin position="1"/>
        <end position="20"/>
    </location>
</feature>
<dbReference type="CDD" id="cd01004">
    <property type="entry name" value="PBP2_MidA_like"/>
    <property type="match status" value="1"/>
</dbReference>
<dbReference type="Pfam" id="PF00497">
    <property type="entry name" value="SBP_bac_3"/>
    <property type="match status" value="1"/>
</dbReference>